<comment type="caution">
    <text evidence="2">The sequence shown here is derived from an EMBL/GenBank/DDBJ whole genome shotgun (WGS) entry which is preliminary data.</text>
</comment>
<proteinExistence type="inferred from homology"/>
<sequence length="158" mass="17133">MFEVLAFVYDNYLDSDACPELLALHRSLNTQGFAPSEVDAALLWLEDLRFAARQLPETPVAGVPPLPGAAAVRVLSAPEKRRLGVAGWGFLAFLVSVGALPTLELELVMDRVTAAGPGPIGVDDLKLIVLMVFWGLRRTPDVLVLDELCDHQSTRLAN</sequence>
<evidence type="ECO:0000256" key="1">
    <source>
        <dbReference type="HAMAP-Rule" id="MF_00598"/>
    </source>
</evidence>
<gene>
    <name evidence="1" type="primary">smg</name>
    <name evidence="2" type="ORF">RF819_08625</name>
</gene>
<dbReference type="InterPro" id="IPR007456">
    <property type="entry name" value="Smg"/>
</dbReference>
<evidence type="ECO:0000313" key="2">
    <source>
        <dbReference type="EMBL" id="OOV06783.1"/>
    </source>
</evidence>
<dbReference type="RefSeq" id="WP_078364603.1">
    <property type="nucleotide sequence ID" value="NZ_MTJN01000002.1"/>
</dbReference>
<dbReference type="EMBL" id="MTJN01000002">
    <property type="protein sequence ID" value="OOV06783.1"/>
    <property type="molecule type" value="Genomic_DNA"/>
</dbReference>
<organism evidence="2 3">
    <name type="scientific">Rhodoferax fermentans</name>
    <dbReference type="NCBI Taxonomy" id="28066"/>
    <lineage>
        <taxon>Bacteria</taxon>
        <taxon>Pseudomonadati</taxon>
        <taxon>Pseudomonadota</taxon>
        <taxon>Betaproteobacteria</taxon>
        <taxon>Burkholderiales</taxon>
        <taxon>Comamonadaceae</taxon>
        <taxon>Rhodoferax</taxon>
    </lineage>
</organism>
<dbReference type="HAMAP" id="MF_00598">
    <property type="entry name" value="Smg"/>
    <property type="match status" value="1"/>
</dbReference>
<protein>
    <recommendedName>
        <fullName evidence="1">Protein Smg homolog</fullName>
    </recommendedName>
</protein>
<dbReference type="PANTHER" id="PTHR38692:SF1">
    <property type="entry name" value="PROTEIN SMG"/>
    <property type="match status" value="1"/>
</dbReference>
<dbReference type="AlphaFoldDB" id="A0A1T1AS11"/>
<comment type="similarity">
    <text evidence="1">Belongs to the Smg family.</text>
</comment>
<dbReference type="PANTHER" id="PTHR38692">
    <property type="entry name" value="PROTEIN SMG"/>
    <property type="match status" value="1"/>
</dbReference>
<name>A0A1T1AS11_RHOFE</name>
<evidence type="ECO:0000313" key="3">
    <source>
        <dbReference type="Proteomes" id="UP000190750"/>
    </source>
</evidence>
<dbReference type="Proteomes" id="UP000190750">
    <property type="component" value="Unassembled WGS sequence"/>
</dbReference>
<dbReference type="OrthoDB" id="5297467at2"/>
<accession>A0A1T1AS11</accession>
<keyword evidence="3" id="KW-1185">Reference proteome</keyword>
<dbReference type="Pfam" id="PF04361">
    <property type="entry name" value="DUF494"/>
    <property type="match status" value="1"/>
</dbReference>
<reference evidence="2 3" key="1">
    <citation type="submission" date="2017-01" db="EMBL/GenBank/DDBJ databases">
        <title>Genome sequencing of Rhodoferax fermentans JCM 7819.</title>
        <authorList>
            <person name="Kim Y.J."/>
            <person name="Farh M.E.-A."/>
            <person name="Yang D.-C."/>
        </authorList>
    </citation>
    <scope>NUCLEOTIDE SEQUENCE [LARGE SCALE GENOMIC DNA]</scope>
    <source>
        <strain evidence="2 3">JCM 7819</strain>
    </source>
</reference>
<dbReference type="STRING" id="28066.RF819_08625"/>